<organism evidence="3 4">
    <name type="scientific">Kutzneria kofuensis</name>
    <dbReference type="NCBI Taxonomy" id="103725"/>
    <lineage>
        <taxon>Bacteria</taxon>
        <taxon>Bacillati</taxon>
        <taxon>Actinomycetota</taxon>
        <taxon>Actinomycetes</taxon>
        <taxon>Pseudonocardiales</taxon>
        <taxon>Pseudonocardiaceae</taxon>
        <taxon>Kutzneria</taxon>
    </lineage>
</organism>
<dbReference type="Proteomes" id="UP000585638">
    <property type="component" value="Unassembled WGS sequence"/>
</dbReference>
<evidence type="ECO:0000313" key="4">
    <source>
        <dbReference type="Proteomes" id="UP000585638"/>
    </source>
</evidence>
<comment type="caution">
    <text evidence="3">The sequence shown here is derived from an EMBL/GenBank/DDBJ whole genome shotgun (WGS) entry which is preliminary data.</text>
</comment>
<evidence type="ECO:0000256" key="1">
    <source>
        <dbReference type="SAM" id="MobiDB-lite"/>
    </source>
</evidence>
<dbReference type="EMBL" id="JACHIR010000001">
    <property type="protein sequence ID" value="MBB5892517.1"/>
    <property type="molecule type" value="Genomic_DNA"/>
</dbReference>
<keyword evidence="2" id="KW-1133">Transmembrane helix</keyword>
<reference evidence="3 4" key="1">
    <citation type="submission" date="2020-08" db="EMBL/GenBank/DDBJ databases">
        <title>Sequencing the genomes of 1000 actinobacteria strains.</title>
        <authorList>
            <person name="Klenk H.-P."/>
        </authorList>
    </citation>
    <scope>NUCLEOTIDE SEQUENCE [LARGE SCALE GENOMIC DNA]</scope>
    <source>
        <strain evidence="3 4">DSM 43851</strain>
    </source>
</reference>
<name>A0A7W9KH54_9PSEU</name>
<feature type="compositionally biased region" description="Low complexity" evidence="1">
    <location>
        <begin position="74"/>
        <end position="133"/>
    </location>
</feature>
<keyword evidence="2" id="KW-0812">Transmembrane</keyword>
<keyword evidence="4" id="KW-1185">Reference proteome</keyword>
<protein>
    <submittedName>
        <fullName evidence="3">Uncharacterized protein</fullName>
    </submittedName>
</protein>
<dbReference type="AlphaFoldDB" id="A0A7W9KH54"/>
<evidence type="ECO:0000313" key="3">
    <source>
        <dbReference type="EMBL" id="MBB5892517.1"/>
    </source>
</evidence>
<dbReference type="RefSeq" id="WP_184863317.1">
    <property type="nucleotide sequence ID" value="NZ_BAAAWY010000004.1"/>
</dbReference>
<sequence length="276" mass="29249">MDLDDELRKLFADDRLDVPVRPEADRVIVTGARRVRRRRAGVVFGGGMLSVATMLVAGTAFGVSGDAPQRTPLAAAESSGLTTTTTPPPSSTTTTDAPRTTVVPPPATTEEPTHTTATSTTTTSSSTPTKAKPPANPLAFGPTTVGPLRLGMTVDEAEATGLIQANSEPQNAAGCLGYDWAGHPAAGYHYSLVFSPKYGLVRIGGRTNAETPEGIYDGSSEDDVRAVYPDQSKPHIGHDEWVTPVPGNPSAHYWLTLRNHLVTDIRLELASQDCYQ</sequence>
<proteinExistence type="predicted"/>
<keyword evidence="2" id="KW-0472">Membrane</keyword>
<accession>A0A7W9KH54</accession>
<evidence type="ECO:0000256" key="2">
    <source>
        <dbReference type="SAM" id="Phobius"/>
    </source>
</evidence>
<feature type="transmembrane region" description="Helical" evidence="2">
    <location>
        <begin position="42"/>
        <end position="63"/>
    </location>
</feature>
<gene>
    <name evidence="3" type="ORF">BJ998_003713</name>
</gene>
<feature type="region of interest" description="Disordered" evidence="1">
    <location>
        <begin position="74"/>
        <end position="142"/>
    </location>
</feature>